<dbReference type="SUPFAM" id="SSF49299">
    <property type="entry name" value="PKD domain"/>
    <property type="match status" value="1"/>
</dbReference>
<feature type="binding site" description="covalent" evidence="7">
    <location>
        <position position="577"/>
    </location>
    <ligand>
        <name>heme c</name>
        <dbReference type="ChEBI" id="CHEBI:61717"/>
    </ligand>
</feature>
<dbReference type="InterPro" id="IPR000601">
    <property type="entry name" value="PKD_dom"/>
</dbReference>
<dbReference type="InterPro" id="IPR006584">
    <property type="entry name" value="Cellulose-bd_IV"/>
</dbReference>
<evidence type="ECO:0000259" key="9">
    <source>
        <dbReference type="PROSITE" id="PS50093"/>
    </source>
</evidence>
<evidence type="ECO:0000256" key="2">
    <source>
        <dbReference type="ARBA" id="ARBA00022617"/>
    </source>
</evidence>
<dbReference type="PRINTS" id="PR00606">
    <property type="entry name" value="CYTCHROMECID"/>
</dbReference>
<keyword evidence="5" id="KW-0249">Electron transport</keyword>
<evidence type="ECO:0000256" key="4">
    <source>
        <dbReference type="ARBA" id="ARBA00022729"/>
    </source>
</evidence>
<dbReference type="SUPFAM" id="SSF50952">
    <property type="entry name" value="Soluble quinoprotein glucose dehydrogenase"/>
    <property type="match status" value="1"/>
</dbReference>
<dbReference type="GO" id="GO:0009055">
    <property type="term" value="F:electron transfer activity"/>
    <property type="evidence" value="ECO:0007669"/>
    <property type="project" value="InterPro"/>
</dbReference>
<dbReference type="PANTHER" id="PTHR19328">
    <property type="entry name" value="HEDGEHOG-INTERACTING PROTEIN"/>
    <property type="match status" value="1"/>
</dbReference>
<evidence type="ECO:0000313" key="11">
    <source>
        <dbReference type="EMBL" id="SFP47977.1"/>
    </source>
</evidence>
<dbReference type="SUPFAM" id="SSF46626">
    <property type="entry name" value="Cytochrome c"/>
    <property type="match status" value="1"/>
</dbReference>
<dbReference type="SUPFAM" id="SSF49785">
    <property type="entry name" value="Galactose-binding domain-like"/>
    <property type="match status" value="1"/>
</dbReference>
<evidence type="ECO:0000256" key="3">
    <source>
        <dbReference type="ARBA" id="ARBA00022723"/>
    </source>
</evidence>
<feature type="domain" description="Cytochrome c" evidence="10">
    <location>
        <begin position="559"/>
        <end position="643"/>
    </location>
</feature>
<dbReference type="CDD" id="cd00146">
    <property type="entry name" value="PKD"/>
    <property type="match status" value="1"/>
</dbReference>
<dbReference type="GO" id="GO:0005506">
    <property type="term" value="F:iron ion binding"/>
    <property type="evidence" value="ECO:0007669"/>
    <property type="project" value="InterPro"/>
</dbReference>
<dbReference type="PANTHER" id="PTHR19328:SF75">
    <property type="entry name" value="ALDOSE SUGAR DEHYDROGENASE YLII"/>
    <property type="match status" value="1"/>
</dbReference>
<dbReference type="EMBL" id="FOXH01000003">
    <property type="protein sequence ID" value="SFP47977.1"/>
    <property type="molecule type" value="Genomic_DNA"/>
</dbReference>
<comment type="PTM">
    <text evidence="7">Binds 1 heme c group covalently per subunit.</text>
</comment>
<organism evidence="11 12">
    <name type="scientific">Pseudarcicella hirudinis</name>
    <dbReference type="NCBI Taxonomy" id="1079859"/>
    <lineage>
        <taxon>Bacteria</taxon>
        <taxon>Pseudomonadati</taxon>
        <taxon>Bacteroidota</taxon>
        <taxon>Cytophagia</taxon>
        <taxon>Cytophagales</taxon>
        <taxon>Flectobacillaceae</taxon>
        <taxon>Pseudarcicella</taxon>
    </lineage>
</organism>
<dbReference type="Pfam" id="PF07995">
    <property type="entry name" value="GSDH"/>
    <property type="match status" value="1"/>
</dbReference>
<evidence type="ECO:0000256" key="7">
    <source>
        <dbReference type="PIRSR" id="PIRSR602324-1"/>
    </source>
</evidence>
<feature type="binding site" description="covalent" evidence="7">
    <location>
        <position position="573"/>
    </location>
    <ligand>
        <name>heme c</name>
        <dbReference type="ChEBI" id="CHEBI:61717"/>
    </ligand>
</feature>
<feature type="domain" description="PKD" evidence="9">
    <location>
        <begin position="406"/>
        <end position="479"/>
    </location>
</feature>
<dbReference type="Pfam" id="PF03422">
    <property type="entry name" value="CBM_6"/>
    <property type="match status" value="1"/>
</dbReference>
<protein>
    <submittedName>
        <fullName evidence="11">Cytochrome c</fullName>
    </submittedName>
</protein>
<dbReference type="Proteomes" id="UP000199306">
    <property type="component" value="Unassembled WGS sequence"/>
</dbReference>
<dbReference type="InterPro" id="IPR009056">
    <property type="entry name" value="Cyt_c-like_dom"/>
</dbReference>
<dbReference type="Gene3D" id="2.60.120.260">
    <property type="entry name" value="Galactose-binding domain-like"/>
    <property type="match status" value="1"/>
</dbReference>
<dbReference type="PROSITE" id="PS51007">
    <property type="entry name" value="CYTC"/>
    <property type="match status" value="1"/>
</dbReference>
<gene>
    <name evidence="11" type="ORF">SAMN04515674_103295</name>
</gene>
<dbReference type="InterPro" id="IPR011042">
    <property type="entry name" value="6-blade_b-propeller_TolB-like"/>
</dbReference>
<dbReference type="Pfam" id="PF18911">
    <property type="entry name" value="PKD_4"/>
    <property type="match status" value="1"/>
</dbReference>
<dbReference type="InterPro" id="IPR036909">
    <property type="entry name" value="Cyt_c-like_dom_sf"/>
</dbReference>
<dbReference type="Gene3D" id="1.10.760.10">
    <property type="entry name" value="Cytochrome c-like domain"/>
    <property type="match status" value="1"/>
</dbReference>
<evidence type="ECO:0000256" key="6">
    <source>
        <dbReference type="ARBA" id="ARBA00023004"/>
    </source>
</evidence>
<name>A0A1I5QPG4_9BACT</name>
<dbReference type="InterPro" id="IPR012938">
    <property type="entry name" value="Glc/Sorbosone_DH"/>
</dbReference>
<dbReference type="InterPro" id="IPR008979">
    <property type="entry name" value="Galactose-bd-like_sf"/>
</dbReference>
<keyword evidence="12" id="KW-1185">Reference proteome</keyword>
<dbReference type="InterPro" id="IPR005084">
    <property type="entry name" value="CBM6"/>
</dbReference>
<dbReference type="STRING" id="1079859.SAMN04515674_103295"/>
<keyword evidence="2 7" id="KW-0349">Heme</keyword>
<dbReference type="InterPro" id="IPR011041">
    <property type="entry name" value="Quinoprot_gluc/sorb_DH_b-prop"/>
</dbReference>
<dbReference type="Gene3D" id="2.120.10.30">
    <property type="entry name" value="TolB, C-terminal domain"/>
    <property type="match status" value="1"/>
</dbReference>
<dbReference type="InterPro" id="IPR002324">
    <property type="entry name" value="Cyt_c_ID"/>
</dbReference>
<keyword evidence="6 7" id="KW-0408">Iron</keyword>
<keyword evidence="1" id="KW-0813">Transport</keyword>
<accession>A0A1I5QPG4</accession>
<evidence type="ECO:0000256" key="1">
    <source>
        <dbReference type="ARBA" id="ARBA00022448"/>
    </source>
</evidence>
<dbReference type="Pfam" id="PF00034">
    <property type="entry name" value="Cytochrom_C"/>
    <property type="match status" value="1"/>
</dbReference>
<dbReference type="GO" id="GO:0020037">
    <property type="term" value="F:heme binding"/>
    <property type="evidence" value="ECO:0007669"/>
    <property type="project" value="InterPro"/>
</dbReference>
<reference evidence="11 12" key="1">
    <citation type="submission" date="2016-10" db="EMBL/GenBank/DDBJ databases">
        <authorList>
            <person name="de Groot N.N."/>
        </authorList>
    </citation>
    <scope>NUCLEOTIDE SEQUENCE [LARGE SCALE GENOMIC DNA]</scope>
    <source>
        <strain evidence="12">E92,LMG 26720,CCM 7988</strain>
    </source>
</reference>
<proteinExistence type="predicted"/>
<dbReference type="SMART" id="SM00089">
    <property type="entry name" value="PKD"/>
    <property type="match status" value="1"/>
</dbReference>
<evidence type="ECO:0000256" key="8">
    <source>
        <dbReference type="SAM" id="MobiDB-lite"/>
    </source>
</evidence>
<dbReference type="PROSITE" id="PS50093">
    <property type="entry name" value="PKD"/>
    <property type="match status" value="1"/>
</dbReference>
<sequence>MYDPKKGKTKIVADLDIYTKFEYGLMGLNIDPKYNQNHWIYLFYSPKGGQSDTAQHLSRFTYDNVRDTLLINSEKVLLRVPVKRTDCCHTGGSIAWDKAGNLYLSTGDDTNPFKSDGYGPIDERPGRSGWDARYTSSNTNDLRGKILRIKPKDDGTYSIPEGNLFPVGTEKARPEIYVMGNRNPYRIAIDQHNGFLYWGEVGPDAGGNSEKYGPRGHDEVNQARKAGYFGWPLFVADNKAYNQRNFEKDSTWAKFDPMKPINDSPHNTGLRELPPANKAFIYYPYDESPEFGAVVGKGGRNAMAGPVYYSEDFDTDSKVKFPSFYNGKFFAYDWIRDFINVVTMKPNGDFASMERFMPNMKFSHPIDMQFGKDGALYILEYGPNWFAQNDDARLSKIEFNAGNRKPVAVASSNKKAGGVPLKVEFSSEGSLDYDGDALKYEWTFAKGAPKGNTAKASYTFTKPGVYQVILKVTDSYGNSNKEIIEIKAGNEIPKVEMAIKGNKSFYWNDEKVNYEVKVADKEDGSLINKKINPEDVLVSIDYLEGFDKTLIAQGHQANTSFSNGKRLIELSDCKSCHSVDKKSIGPAYKEVAKKYKGVAISTKLVDKVIKGGGGVWGEQAMAAHPQLSADDVKEMVKYILSLADDKQQSKPIKGDFVTKDNGKAGTYIFSASYTDKGSNSIPPQTGQETFTLRNATIKASDFDNQNETMKFKVEGLGEVVVAMTDKSFTAYNNIDFTGLGSVTILATASDQRTAGGKLEARLDSPTGQLIGSGEISAGSTNPTKIQLSGISGFHRLYLVYLNAESKGKPLFAVVNLKFEKAK</sequence>
<dbReference type="InterPro" id="IPR022409">
    <property type="entry name" value="PKD/Chitinase_dom"/>
</dbReference>
<dbReference type="GO" id="GO:0030246">
    <property type="term" value="F:carbohydrate binding"/>
    <property type="evidence" value="ECO:0007669"/>
    <property type="project" value="InterPro"/>
</dbReference>
<evidence type="ECO:0000313" key="12">
    <source>
        <dbReference type="Proteomes" id="UP000199306"/>
    </source>
</evidence>
<feature type="region of interest" description="Disordered" evidence="8">
    <location>
        <begin position="114"/>
        <end position="135"/>
    </location>
</feature>
<dbReference type="InterPro" id="IPR013783">
    <property type="entry name" value="Ig-like_fold"/>
</dbReference>
<keyword evidence="3 7" id="KW-0479">Metal-binding</keyword>
<dbReference type="CDD" id="cd04084">
    <property type="entry name" value="CBM6_xylanase-like"/>
    <property type="match status" value="1"/>
</dbReference>
<feature type="binding site" description="covalent" evidence="7">
    <location>
        <position position="621"/>
    </location>
    <ligand>
        <name>heme c</name>
        <dbReference type="ChEBI" id="CHEBI:61717"/>
    </ligand>
</feature>
<dbReference type="Gene3D" id="2.60.40.10">
    <property type="entry name" value="Immunoglobulins"/>
    <property type="match status" value="1"/>
</dbReference>
<dbReference type="InterPro" id="IPR035986">
    <property type="entry name" value="PKD_dom_sf"/>
</dbReference>
<keyword evidence="4" id="KW-0732">Signal</keyword>
<dbReference type="AlphaFoldDB" id="A0A1I5QPG4"/>
<evidence type="ECO:0000259" key="10">
    <source>
        <dbReference type="PROSITE" id="PS51007"/>
    </source>
</evidence>
<dbReference type="SMART" id="SM00606">
    <property type="entry name" value="CBD_IV"/>
    <property type="match status" value="1"/>
</dbReference>
<evidence type="ECO:0000256" key="5">
    <source>
        <dbReference type="ARBA" id="ARBA00022982"/>
    </source>
</evidence>